<dbReference type="AlphaFoldDB" id="A0A3B0VER3"/>
<dbReference type="InterPro" id="IPR011961">
    <property type="entry name" value="RimM"/>
</dbReference>
<dbReference type="EMBL" id="UOEX01000124">
    <property type="protein sequence ID" value="VAW35309.1"/>
    <property type="molecule type" value="Genomic_DNA"/>
</dbReference>
<feature type="domain" description="RimM N-terminal" evidence="5">
    <location>
        <begin position="7"/>
        <end position="87"/>
    </location>
</feature>
<dbReference type="Gene3D" id="2.40.30.60">
    <property type="entry name" value="RimM"/>
    <property type="match status" value="1"/>
</dbReference>
<accession>A0A3B0VER3</accession>
<protein>
    <submittedName>
        <fullName evidence="7">16S rRNA processing protein RimM</fullName>
    </submittedName>
</protein>
<dbReference type="SUPFAM" id="SSF50346">
    <property type="entry name" value="PRC-barrel domain"/>
    <property type="match status" value="1"/>
</dbReference>
<dbReference type="InterPro" id="IPR056792">
    <property type="entry name" value="PRC_RimM"/>
</dbReference>
<dbReference type="PANTHER" id="PTHR33692">
    <property type="entry name" value="RIBOSOME MATURATION FACTOR RIMM"/>
    <property type="match status" value="1"/>
</dbReference>
<dbReference type="SUPFAM" id="SSF50447">
    <property type="entry name" value="Translation proteins"/>
    <property type="match status" value="1"/>
</dbReference>
<reference evidence="7" key="1">
    <citation type="submission" date="2018-06" db="EMBL/GenBank/DDBJ databases">
        <authorList>
            <person name="Zhirakovskaya E."/>
        </authorList>
    </citation>
    <scope>NUCLEOTIDE SEQUENCE</scope>
</reference>
<dbReference type="Pfam" id="PF01782">
    <property type="entry name" value="RimM"/>
    <property type="match status" value="1"/>
</dbReference>
<dbReference type="HAMAP" id="MF_00014">
    <property type="entry name" value="Ribosome_mat_RimM"/>
    <property type="match status" value="1"/>
</dbReference>
<dbReference type="PANTHER" id="PTHR33692:SF1">
    <property type="entry name" value="RIBOSOME MATURATION FACTOR RIMM"/>
    <property type="match status" value="1"/>
</dbReference>
<evidence type="ECO:0000259" key="6">
    <source>
        <dbReference type="Pfam" id="PF24986"/>
    </source>
</evidence>
<evidence type="ECO:0000256" key="1">
    <source>
        <dbReference type="ARBA" id="ARBA00022490"/>
    </source>
</evidence>
<evidence type="ECO:0000256" key="3">
    <source>
        <dbReference type="ARBA" id="ARBA00022552"/>
    </source>
</evidence>
<gene>
    <name evidence="7" type="ORF">MNBD_DELTA03-1212</name>
</gene>
<name>A0A3B0VER3_9ZZZZ</name>
<dbReference type="NCBIfam" id="TIGR02273">
    <property type="entry name" value="16S_RimM"/>
    <property type="match status" value="1"/>
</dbReference>
<feature type="domain" description="Ribosome maturation factor RimM PRC barrel" evidence="6">
    <location>
        <begin position="99"/>
        <end position="158"/>
    </location>
</feature>
<organism evidence="7">
    <name type="scientific">hydrothermal vent metagenome</name>
    <dbReference type="NCBI Taxonomy" id="652676"/>
    <lineage>
        <taxon>unclassified sequences</taxon>
        <taxon>metagenomes</taxon>
        <taxon>ecological metagenomes</taxon>
    </lineage>
</organism>
<proteinExistence type="inferred from homology"/>
<evidence type="ECO:0000313" key="7">
    <source>
        <dbReference type="EMBL" id="VAW35309.1"/>
    </source>
</evidence>
<dbReference type="GO" id="GO:0005840">
    <property type="term" value="C:ribosome"/>
    <property type="evidence" value="ECO:0007669"/>
    <property type="project" value="InterPro"/>
</dbReference>
<keyword evidence="1" id="KW-0963">Cytoplasm</keyword>
<evidence type="ECO:0000256" key="4">
    <source>
        <dbReference type="ARBA" id="ARBA00023186"/>
    </source>
</evidence>
<dbReference type="GO" id="GO:0043022">
    <property type="term" value="F:ribosome binding"/>
    <property type="evidence" value="ECO:0007669"/>
    <property type="project" value="InterPro"/>
</dbReference>
<keyword evidence="2" id="KW-0690">Ribosome biogenesis</keyword>
<dbReference type="InterPro" id="IPR036976">
    <property type="entry name" value="RimM_N_sf"/>
</dbReference>
<dbReference type="InterPro" id="IPR011033">
    <property type="entry name" value="PRC_barrel-like_sf"/>
</dbReference>
<evidence type="ECO:0000256" key="2">
    <source>
        <dbReference type="ARBA" id="ARBA00022517"/>
    </source>
</evidence>
<dbReference type="Gene3D" id="2.30.30.240">
    <property type="entry name" value="PRC-barrel domain"/>
    <property type="match status" value="1"/>
</dbReference>
<keyword evidence="3" id="KW-0698">rRNA processing</keyword>
<feature type="non-terminal residue" evidence="7">
    <location>
        <position position="159"/>
    </location>
</feature>
<dbReference type="Pfam" id="PF24986">
    <property type="entry name" value="PRC_RimM"/>
    <property type="match status" value="1"/>
</dbReference>
<dbReference type="InterPro" id="IPR002676">
    <property type="entry name" value="RimM_N"/>
</dbReference>
<keyword evidence="4" id="KW-0143">Chaperone</keyword>
<sequence length="159" mass="17545">MTTRIELGKIVKAHGIKGEVKVLPFSGVAEDLLALAEIELRHGGERRVFKLERVRPQSRLAIMLLTGIVDRNMAEELVGSEVWGDEDSLPELEADEFYWHEMEGLEVETAAGRRLGRVQSLLATGAHDVLVITDGSNEYLVPAINEIMVSLDKEAGVLV</sequence>
<dbReference type="InterPro" id="IPR009000">
    <property type="entry name" value="Transl_B-barrel_sf"/>
</dbReference>
<dbReference type="GO" id="GO:0006364">
    <property type="term" value="P:rRNA processing"/>
    <property type="evidence" value="ECO:0007669"/>
    <property type="project" value="UniProtKB-KW"/>
</dbReference>
<evidence type="ECO:0000259" key="5">
    <source>
        <dbReference type="Pfam" id="PF01782"/>
    </source>
</evidence>